<comment type="subcellular location">
    <subcellularLocation>
        <location evidence="1">Cell membrane</location>
        <topology evidence="1">Multi-pass membrane protein</topology>
    </subcellularLocation>
</comment>
<evidence type="ECO:0000256" key="1">
    <source>
        <dbReference type="ARBA" id="ARBA00004651"/>
    </source>
</evidence>
<feature type="transmembrane region" description="Helical" evidence="6">
    <location>
        <begin position="76"/>
        <end position="96"/>
    </location>
</feature>
<evidence type="ECO:0000256" key="4">
    <source>
        <dbReference type="ARBA" id="ARBA00022989"/>
    </source>
</evidence>
<evidence type="ECO:0000256" key="2">
    <source>
        <dbReference type="ARBA" id="ARBA00022448"/>
    </source>
</evidence>
<evidence type="ECO:0000256" key="3">
    <source>
        <dbReference type="ARBA" id="ARBA00022692"/>
    </source>
</evidence>
<feature type="transmembrane region" description="Helical" evidence="6">
    <location>
        <begin position="262"/>
        <end position="278"/>
    </location>
</feature>
<dbReference type="PANTHER" id="PTHR23519">
    <property type="entry name" value="AUTOPHAGY-RELATED PROTEIN 22"/>
    <property type="match status" value="1"/>
</dbReference>
<gene>
    <name evidence="8" type="ORF">J5X75_13525</name>
</gene>
<name>A0ABS3ULJ7_9ACTN</name>
<dbReference type="InterPro" id="IPR024671">
    <property type="entry name" value="Atg22-like"/>
</dbReference>
<keyword evidence="3 6" id="KW-0812">Transmembrane</keyword>
<dbReference type="InterPro" id="IPR050495">
    <property type="entry name" value="ATG22/LtaA_families"/>
</dbReference>
<sequence length="461" mass="49113">MAVDGSTTTTLAPKRERTGWYLYDWANSAFSTTVITVFLGPFLTSVTEQAAGCAIDADECTAKVYPLGIPVATGSYFPYLVSLSVLLTVFILPIMGAVADRAPRKKPLLAGAAFTGAAATVAMAFVTGDRYLLGGILFIIANIAFGAAIVVYHSFLPLLAGPDDRDRISSRGWAIGYLGGGVLLLLNLIAVMSLSQEGNPQRTLDLARWSIVSAGVWWALFTIVPLLWLREHPSVSAVTGGAGRGNVLTDGFKQLGHTLKGMRAYPLTLFFLGAYLIYNDGIQTVISLASQFGSEELKLEQSTMILTILIVQFLAFGGALLLGALATRIGARKTILIALALWLLVVVAAYWLPEGEPVPFMLLGAGIGLVMGGSQALSRSLFSQLIPAGKEGEYFGFYEISDKGTSWLGPLFFGLIFQITSSYRAGIVSLVLFFVVGGVLLAFVPLRRAILAAGNTPPKLI</sequence>
<organism evidence="8 9">
    <name type="scientific">Actinoplanes flavus</name>
    <dbReference type="NCBI Taxonomy" id="2820290"/>
    <lineage>
        <taxon>Bacteria</taxon>
        <taxon>Bacillati</taxon>
        <taxon>Actinomycetota</taxon>
        <taxon>Actinomycetes</taxon>
        <taxon>Micromonosporales</taxon>
        <taxon>Micromonosporaceae</taxon>
        <taxon>Actinoplanes</taxon>
    </lineage>
</organism>
<feature type="transmembrane region" description="Helical" evidence="6">
    <location>
        <begin position="206"/>
        <end position="229"/>
    </location>
</feature>
<feature type="transmembrane region" description="Helical" evidence="6">
    <location>
        <begin position="304"/>
        <end position="327"/>
    </location>
</feature>
<dbReference type="PROSITE" id="PS50850">
    <property type="entry name" value="MFS"/>
    <property type="match status" value="1"/>
</dbReference>
<dbReference type="SUPFAM" id="SSF103473">
    <property type="entry name" value="MFS general substrate transporter"/>
    <property type="match status" value="1"/>
</dbReference>
<proteinExistence type="predicted"/>
<accession>A0ABS3ULJ7</accession>
<dbReference type="Proteomes" id="UP000679690">
    <property type="component" value="Unassembled WGS sequence"/>
</dbReference>
<evidence type="ECO:0000313" key="8">
    <source>
        <dbReference type="EMBL" id="MBO3738542.1"/>
    </source>
</evidence>
<evidence type="ECO:0000313" key="9">
    <source>
        <dbReference type="Proteomes" id="UP000679690"/>
    </source>
</evidence>
<dbReference type="EMBL" id="JAGFNS010000008">
    <property type="protein sequence ID" value="MBO3738542.1"/>
    <property type="molecule type" value="Genomic_DNA"/>
</dbReference>
<reference evidence="8 9" key="1">
    <citation type="submission" date="2021-03" db="EMBL/GenBank/DDBJ databases">
        <title>Actinoplanes flavus sp. nov., a novel actinomycete isolated from Coconut Palm rhizosphere soil.</title>
        <authorList>
            <person name="Luo X."/>
        </authorList>
    </citation>
    <scope>NUCLEOTIDE SEQUENCE [LARGE SCALE GENOMIC DNA]</scope>
    <source>
        <strain evidence="8 9">NEAU-H7</strain>
    </source>
</reference>
<feature type="transmembrane region" description="Helical" evidence="6">
    <location>
        <begin position="334"/>
        <end position="352"/>
    </location>
</feature>
<protein>
    <submittedName>
        <fullName evidence="8">MFS transporter</fullName>
    </submittedName>
</protein>
<keyword evidence="4 6" id="KW-1133">Transmembrane helix</keyword>
<feature type="transmembrane region" description="Helical" evidence="6">
    <location>
        <begin position="132"/>
        <end position="152"/>
    </location>
</feature>
<feature type="transmembrane region" description="Helical" evidence="6">
    <location>
        <begin position="108"/>
        <end position="126"/>
    </location>
</feature>
<evidence type="ECO:0000256" key="5">
    <source>
        <dbReference type="ARBA" id="ARBA00023136"/>
    </source>
</evidence>
<feature type="transmembrane region" description="Helical" evidence="6">
    <location>
        <begin position="173"/>
        <end position="194"/>
    </location>
</feature>
<feature type="transmembrane region" description="Helical" evidence="6">
    <location>
        <begin position="427"/>
        <end position="446"/>
    </location>
</feature>
<dbReference type="InterPro" id="IPR036259">
    <property type="entry name" value="MFS_trans_sf"/>
</dbReference>
<dbReference type="Pfam" id="PF11700">
    <property type="entry name" value="ATG22"/>
    <property type="match status" value="1"/>
</dbReference>
<dbReference type="PANTHER" id="PTHR23519:SF1">
    <property type="entry name" value="AUTOPHAGY-RELATED PROTEIN 22"/>
    <property type="match status" value="1"/>
</dbReference>
<feature type="domain" description="Major facilitator superfamily (MFS) profile" evidence="7">
    <location>
        <begin position="266"/>
        <end position="461"/>
    </location>
</feature>
<evidence type="ECO:0000256" key="6">
    <source>
        <dbReference type="SAM" id="Phobius"/>
    </source>
</evidence>
<dbReference type="Gene3D" id="1.20.1250.20">
    <property type="entry name" value="MFS general substrate transporter like domains"/>
    <property type="match status" value="2"/>
</dbReference>
<comment type="caution">
    <text evidence="8">The sequence shown here is derived from an EMBL/GenBank/DDBJ whole genome shotgun (WGS) entry which is preliminary data.</text>
</comment>
<evidence type="ECO:0000259" key="7">
    <source>
        <dbReference type="PROSITE" id="PS50850"/>
    </source>
</evidence>
<keyword evidence="9" id="KW-1185">Reference proteome</keyword>
<keyword evidence="2" id="KW-0813">Transport</keyword>
<dbReference type="InterPro" id="IPR020846">
    <property type="entry name" value="MFS_dom"/>
</dbReference>
<keyword evidence="5 6" id="KW-0472">Membrane</keyword>
<dbReference type="RefSeq" id="WP_208467718.1">
    <property type="nucleotide sequence ID" value="NZ_JAGFNS010000008.1"/>
</dbReference>